<feature type="transmembrane region" description="Helical" evidence="2">
    <location>
        <begin position="6"/>
        <end position="31"/>
    </location>
</feature>
<dbReference type="EMBL" id="RQTK01001224">
    <property type="protein sequence ID" value="RUS71378.1"/>
    <property type="molecule type" value="Genomic_DNA"/>
</dbReference>
<feature type="compositionally biased region" description="Basic and acidic residues" evidence="1">
    <location>
        <begin position="358"/>
        <end position="371"/>
    </location>
</feature>
<dbReference type="Proteomes" id="UP000271974">
    <property type="component" value="Unassembled WGS sequence"/>
</dbReference>
<organism evidence="3 4">
    <name type="scientific">Elysia chlorotica</name>
    <name type="common">Eastern emerald elysia</name>
    <name type="synonym">Sea slug</name>
    <dbReference type="NCBI Taxonomy" id="188477"/>
    <lineage>
        <taxon>Eukaryota</taxon>
        <taxon>Metazoa</taxon>
        <taxon>Spiralia</taxon>
        <taxon>Lophotrochozoa</taxon>
        <taxon>Mollusca</taxon>
        <taxon>Gastropoda</taxon>
        <taxon>Heterobranchia</taxon>
        <taxon>Euthyneura</taxon>
        <taxon>Panpulmonata</taxon>
        <taxon>Sacoglossa</taxon>
        <taxon>Placobranchoidea</taxon>
        <taxon>Plakobranchidae</taxon>
        <taxon>Elysia</taxon>
    </lineage>
</organism>
<dbReference type="AlphaFoldDB" id="A0A433SQ65"/>
<keyword evidence="2" id="KW-0812">Transmembrane</keyword>
<feature type="compositionally biased region" description="Low complexity" evidence="1">
    <location>
        <begin position="342"/>
        <end position="355"/>
    </location>
</feature>
<feature type="compositionally biased region" description="Low complexity" evidence="1">
    <location>
        <begin position="320"/>
        <end position="331"/>
    </location>
</feature>
<evidence type="ECO:0000256" key="2">
    <source>
        <dbReference type="SAM" id="Phobius"/>
    </source>
</evidence>
<evidence type="ECO:0000313" key="3">
    <source>
        <dbReference type="EMBL" id="RUS71378.1"/>
    </source>
</evidence>
<protein>
    <submittedName>
        <fullName evidence="3">Uncharacterized protein</fullName>
    </submittedName>
</protein>
<reference evidence="3 4" key="1">
    <citation type="submission" date="2019-01" db="EMBL/GenBank/DDBJ databases">
        <title>A draft genome assembly of the solar-powered sea slug Elysia chlorotica.</title>
        <authorList>
            <person name="Cai H."/>
            <person name="Li Q."/>
            <person name="Fang X."/>
            <person name="Li J."/>
            <person name="Curtis N.E."/>
            <person name="Altenburger A."/>
            <person name="Shibata T."/>
            <person name="Feng M."/>
            <person name="Maeda T."/>
            <person name="Schwartz J.A."/>
            <person name="Shigenobu S."/>
            <person name="Lundholm N."/>
            <person name="Nishiyama T."/>
            <person name="Yang H."/>
            <person name="Hasebe M."/>
            <person name="Li S."/>
            <person name="Pierce S.K."/>
            <person name="Wang J."/>
        </authorList>
    </citation>
    <scope>NUCLEOTIDE SEQUENCE [LARGE SCALE GENOMIC DNA]</scope>
    <source>
        <strain evidence="3">EC2010</strain>
        <tissue evidence="3">Whole organism of an adult</tissue>
    </source>
</reference>
<keyword evidence="2" id="KW-0472">Membrane</keyword>
<feature type="region of interest" description="Disordered" evidence="1">
    <location>
        <begin position="310"/>
        <end position="378"/>
    </location>
</feature>
<accession>A0A433SQ65</accession>
<comment type="caution">
    <text evidence="3">The sequence shown here is derived from an EMBL/GenBank/DDBJ whole genome shotgun (WGS) entry which is preliminary data.</text>
</comment>
<sequence>MTTLNYRHVLCIILGVLIIPVYLAACVLSVFKAHRDRKAIKARNEARRLAHPLPAAQSNPVDIIANEVRANRWHRRHSSIASARVQSLLNVANSPNKAGHEDFSFYYTDNLDGKKDFPGNENVGRSRDDVGGNIKAVENNMIYSDEREEMVRAENKRMEETAFGSSSVNSGLRDKGKTQELREIEAMERIRVEEKAKNRLESLRGVDNPAVHIRDESPYGYDSSEQWVRNGSGALEMVNIANRDYHHQLKSQREHSPIKHQRYIFHPARASREDLTDVPLANVKTARLARFDSDESAESTPAHELRAYRAGQAHQKPPRQHQIQQQSPYHRQPQHQDENLYQRQHQTRQQQQQQQVPSRRELDYDHEQSIHEKRRYRQDQSHFYNEEIDLSPRRLLTTMSSSRSGDASYVYYSREGRYNVIMEASRRYSYASALDRNEENLYFAPSRSRSVADLSSSNGVGHLRRGRSRDDPYSLRYYGRVNNAFSNSMEQGRFVDF</sequence>
<keyword evidence="4" id="KW-1185">Reference proteome</keyword>
<proteinExistence type="predicted"/>
<evidence type="ECO:0000256" key="1">
    <source>
        <dbReference type="SAM" id="MobiDB-lite"/>
    </source>
</evidence>
<name>A0A433SQ65_ELYCH</name>
<dbReference type="OrthoDB" id="6158790at2759"/>
<keyword evidence="2" id="KW-1133">Transmembrane helix</keyword>
<evidence type="ECO:0000313" key="4">
    <source>
        <dbReference type="Proteomes" id="UP000271974"/>
    </source>
</evidence>
<gene>
    <name evidence="3" type="ORF">EGW08_020861</name>
</gene>